<feature type="compositionally biased region" description="Low complexity" evidence="1">
    <location>
        <begin position="75"/>
        <end position="84"/>
    </location>
</feature>
<feature type="region of interest" description="Disordered" evidence="1">
    <location>
        <begin position="68"/>
        <end position="303"/>
    </location>
</feature>
<evidence type="ECO:0000313" key="3">
    <source>
        <dbReference type="EMBL" id="SMD07995.1"/>
    </source>
</evidence>
<dbReference type="Proteomes" id="UP000192656">
    <property type="component" value="Unassembled WGS sequence"/>
</dbReference>
<dbReference type="AlphaFoldDB" id="A0A1W2EE98"/>
<feature type="compositionally biased region" description="Basic and acidic residues" evidence="1">
    <location>
        <begin position="246"/>
        <end position="279"/>
    </location>
</feature>
<evidence type="ECO:0000256" key="2">
    <source>
        <dbReference type="SAM" id="Phobius"/>
    </source>
</evidence>
<reference evidence="3 4" key="1">
    <citation type="submission" date="2017-04" db="EMBL/GenBank/DDBJ databases">
        <authorList>
            <person name="Afonso C.L."/>
            <person name="Miller P.J."/>
            <person name="Scott M.A."/>
            <person name="Spackman E."/>
            <person name="Goraichik I."/>
            <person name="Dimitrov K.M."/>
            <person name="Suarez D.L."/>
            <person name="Swayne D.E."/>
        </authorList>
    </citation>
    <scope>NUCLEOTIDE SEQUENCE [LARGE SCALE GENOMIC DNA]</scope>
    <source>
        <strain evidence="3 4">CGMCC 1.10972</strain>
    </source>
</reference>
<evidence type="ECO:0000256" key="1">
    <source>
        <dbReference type="SAM" id="MobiDB-lite"/>
    </source>
</evidence>
<feature type="transmembrane region" description="Helical" evidence="2">
    <location>
        <begin position="305"/>
        <end position="327"/>
    </location>
</feature>
<dbReference type="RefSeq" id="WP_084412178.1">
    <property type="nucleotide sequence ID" value="NZ_FWXR01000024.1"/>
</dbReference>
<organism evidence="3 4">
    <name type="scientific">Fulvimarina manganoxydans</name>
    <dbReference type="NCBI Taxonomy" id="937218"/>
    <lineage>
        <taxon>Bacteria</taxon>
        <taxon>Pseudomonadati</taxon>
        <taxon>Pseudomonadota</taxon>
        <taxon>Alphaproteobacteria</taxon>
        <taxon>Hyphomicrobiales</taxon>
        <taxon>Aurantimonadaceae</taxon>
        <taxon>Fulvimarina</taxon>
    </lineage>
</organism>
<keyword evidence="2" id="KW-0472">Membrane</keyword>
<evidence type="ECO:0000313" key="4">
    <source>
        <dbReference type="Proteomes" id="UP000192656"/>
    </source>
</evidence>
<feature type="compositionally biased region" description="Low complexity" evidence="1">
    <location>
        <begin position="92"/>
        <end position="112"/>
    </location>
</feature>
<keyword evidence="4" id="KW-1185">Reference proteome</keyword>
<name>A0A1W2EE98_9HYPH</name>
<proteinExistence type="predicted"/>
<dbReference type="OrthoDB" id="8442940at2"/>
<feature type="compositionally biased region" description="Basic and acidic residues" evidence="1">
    <location>
        <begin position="153"/>
        <end position="170"/>
    </location>
</feature>
<feature type="region of interest" description="Disordered" evidence="1">
    <location>
        <begin position="345"/>
        <end position="365"/>
    </location>
</feature>
<sequence length="652" mass="67308">MADLSGVLRKTIDGLPRATPQMRAKVYDKARAAIQRQIQAANPPIAPEVAEARMNALEDAIERTEAHYVELESGASSETDAAPEAAPPEPQTQPIAPETAPPVAAERPSPSDSAPPAPAREPDPEPYAPEASRAGPAMHSAWGAAPDPEPDDEPAHVRPAGDEPMADRPGDGWGASRGATWDDESQSRESAAAGPGWGADTQGSRGASEPPVFRPAEPDETSHAPVGVSGPFVPSGAAAGAAMADYGHDDRRTDEREFDRDETSPDLEHQGHDDADRHAPIPAADISAPRYSPPRGAAGRRKGSGAAVGIVSLIVVVGGLGAAAWFYGDEIASLVTGEPVVATNDGAAAPAETDGSEATTGEGETDVAGVASGEAAGTRQYTQRLLPDGTEVDEGPATPEPNAFGEGTNVAAANAVEPDANDGTSPTIAAEIGEDPEIVGAGEEPSAGETPSEAGAETAAAPEASENGAIPVAQRTVFYQERTADSPGTQETGNVVWSVVEEPPIEGQPPEPAIRAVAEVPDENLTMTMTIRRNADPTLPASHVIELLFDTPSGFPGGSVATVQRLALKPTEQARGEPLIGVAGKISDGFFIIALNNLDQAVQNNLSLLESEQWIDIPIAYATGRRALVSIEKGIPGDRAFKEAIAAWDAKT</sequence>
<accession>A0A1W2EE98</accession>
<feature type="compositionally biased region" description="Low complexity" evidence="1">
    <location>
        <begin position="447"/>
        <end position="466"/>
    </location>
</feature>
<keyword evidence="2" id="KW-1133">Transmembrane helix</keyword>
<protein>
    <submittedName>
        <fullName evidence="3">Uncharacterized protein</fullName>
    </submittedName>
</protein>
<keyword evidence="2" id="KW-0812">Transmembrane</keyword>
<dbReference type="EMBL" id="FWXR01000024">
    <property type="protein sequence ID" value="SMD07995.1"/>
    <property type="molecule type" value="Genomic_DNA"/>
</dbReference>
<dbReference type="STRING" id="937218.SAMN06297251_12447"/>
<feature type="region of interest" description="Disordered" evidence="1">
    <location>
        <begin position="438"/>
        <end position="471"/>
    </location>
</feature>
<gene>
    <name evidence="3" type="ORF">SAMN06297251_12447</name>
</gene>